<proteinExistence type="predicted"/>
<dbReference type="InterPro" id="IPR041633">
    <property type="entry name" value="Polbeta"/>
</dbReference>
<dbReference type="Pfam" id="PF18765">
    <property type="entry name" value="Polbeta"/>
    <property type="match status" value="1"/>
</dbReference>
<dbReference type="Proteomes" id="UP000193355">
    <property type="component" value="Unassembled WGS sequence"/>
</dbReference>
<evidence type="ECO:0000259" key="1">
    <source>
        <dbReference type="Pfam" id="PF18765"/>
    </source>
</evidence>
<evidence type="ECO:0000313" key="2">
    <source>
        <dbReference type="EMBL" id="SMG35008.1"/>
    </source>
</evidence>
<dbReference type="NCBIfam" id="NF047752">
    <property type="entry name" value="MntA_antitoxin"/>
    <property type="match status" value="1"/>
</dbReference>
<dbReference type="EMBL" id="FXBB01000020">
    <property type="protein sequence ID" value="SMG35008.1"/>
    <property type="molecule type" value="Genomic_DNA"/>
</dbReference>
<dbReference type="InterPro" id="IPR052930">
    <property type="entry name" value="TA_antitoxin_MntA"/>
</dbReference>
<dbReference type="InterPro" id="IPR043519">
    <property type="entry name" value="NT_sf"/>
</dbReference>
<protein>
    <recommendedName>
        <fullName evidence="1">Polymerase beta nucleotidyltransferase domain-containing protein</fullName>
    </recommendedName>
</protein>
<feature type="domain" description="Polymerase beta nucleotidyltransferase" evidence="1">
    <location>
        <begin position="4"/>
        <end position="92"/>
    </location>
</feature>
<dbReference type="SUPFAM" id="SSF81301">
    <property type="entry name" value="Nucleotidyltransferase"/>
    <property type="match status" value="1"/>
</dbReference>
<dbReference type="RefSeq" id="WP_085544888.1">
    <property type="nucleotide sequence ID" value="NZ_FXBB01000020.1"/>
</dbReference>
<reference evidence="3" key="1">
    <citation type="submission" date="2017-04" db="EMBL/GenBank/DDBJ databases">
        <authorList>
            <person name="Varghese N."/>
            <person name="Submissions S."/>
        </authorList>
    </citation>
    <scope>NUCLEOTIDE SEQUENCE [LARGE SCALE GENOMIC DNA]</scope>
    <source>
        <strain evidence="3">USBA 82</strain>
    </source>
</reference>
<dbReference type="CDD" id="cd05403">
    <property type="entry name" value="NT_KNTase_like"/>
    <property type="match status" value="1"/>
</dbReference>
<evidence type="ECO:0000313" key="3">
    <source>
        <dbReference type="Proteomes" id="UP000193355"/>
    </source>
</evidence>
<sequence length="124" mass="14014">MIDKVRAYMGHREDVLLAFVFGSYASGRAKEDSDLDVAVYMKYPLCGGDKSIKDELESLSGKMVDLVVLNDIDPIISMEVLQNGIPVKMDDKTYRAFFAKTVSMYEDIKIIRKEAEEKLVGFFS</sequence>
<name>A0A1X7K2T8_9BACT</name>
<dbReference type="PANTHER" id="PTHR43852:SF3">
    <property type="entry name" value="NUCLEOTIDYLTRANSFERASE"/>
    <property type="match status" value="1"/>
</dbReference>
<organism evidence="2 3">
    <name type="scientific">Dethiosulfovibrio salsuginis</name>
    <dbReference type="NCBI Taxonomy" id="561720"/>
    <lineage>
        <taxon>Bacteria</taxon>
        <taxon>Thermotogati</taxon>
        <taxon>Synergistota</taxon>
        <taxon>Synergistia</taxon>
        <taxon>Synergistales</taxon>
        <taxon>Dethiosulfovibrionaceae</taxon>
        <taxon>Dethiosulfovibrio</taxon>
    </lineage>
</organism>
<accession>A0A1X7K2T8</accession>
<dbReference type="AlphaFoldDB" id="A0A1X7K2T8"/>
<dbReference type="Gene3D" id="3.30.460.10">
    <property type="entry name" value="Beta Polymerase, domain 2"/>
    <property type="match status" value="1"/>
</dbReference>
<keyword evidence="3" id="KW-1185">Reference proteome</keyword>
<gene>
    <name evidence="2" type="ORF">SAMN06275492_12025</name>
</gene>
<dbReference type="STRING" id="561720.SAMN06275492_12025"/>
<dbReference type="PANTHER" id="PTHR43852">
    <property type="entry name" value="NUCLEOTIDYLTRANSFERASE"/>
    <property type="match status" value="1"/>
</dbReference>